<organism evidence="13 14">
    <name type="scientific">Meridianimarinicoccus marinus</name>
    <dbReference type="NCBI Taxonomy" id="3231483"/>
    <lineage>
        <taxon>Bacteria</taxon>
        <taxon>Pseudomonadati</taxon>
        <taxon>Pseudomonadota</taxon>
        <taxon>Alphaproteobacteria</taxon>
        <taxon>Rhodobacterales</taxon>
        <taxon>Paracoccaceae</taxon>
        <taxon>Meridianimarinicoccus</taxon>
    </lineage>
</organism>
<dbReference type="SUPFAM" id="SSF82861">
    <property type="entry name" value="Mechanosensitive channel protein MscS (YggB), transmembrane region"/>
    <property type="match status" value="1"/>
</dbReference>
<keyword evidence="9" id="KW-0732">Signal</keyword>
<feature type="transmembrane region" description="Helical" evidence="8">
    <location>
        <begin position="420"/>
        <end position="439"/>
    </location>
</feature>
<feature type="signal peptide" evidence="9">
    <location>
        <begin position="1"/>
        <end position="25"/>
    </location>
</feature>
<evidence type="ECO:0000313" key="14">
    <source>
        <dbReference type="Proteomes" id="UP001553161"/>
    </source>
</evidence>
<feature type="transmembrane region" description="Helical" evidence="8">
    <location>
        <begin position="269"/>
        <end position="294"/>
    </location>
</feature>
<dbReference type="InterPro" id="IPR052702">
    <property type="entry name" value="MscS-like_channel"/>
</dbReference>
<feature type="compositionally biased region" description="Acidic residues" evidence="7">
    <location>
        <begin position="794"/>
        <end position="803"/>
    </location>
</feature>
<feature type="transmembrane region" description="Helical" evidence="8">
    <location>
        <begin position="351"/>
        <end position="369"/>
    </location>
</feature>
<evidence type="ECO:0000256" key="8">
    <source>
        <dbReference type="SAM" id="Phobius"/>
    </source>
</evidence>
<dbReference type="PANTHER" id="PTHR30347:SF1">
    <property type="entry name" value="MECHANOSENSITIVE CHANNEL MSCK"/>
    <property type="match status" value="1"/>
</dbReference>
<accession>A0ABV3L8F0</accession>
<dbReference type="SUPFAM" id="SSF82689">
    <property type="entry name" value="Mechanosensitive channel protein MscS (YggB), C-terminal domain"/>
    <property type="match status" value="1"/>
</dbReference>
<evidence type="ECO:0000256" key="1">
    <source>
        <dbReference type="ARBA" id="ARBA00004651"/>
    </source>
</evidence>
<feature type="transmembrane region" description="Helical" evidence="8">
    <location>
        <begin position="390"/>
        <end position="414"/>
    </location>
</feature>
<evidence type="ECO:0000256" key="5">
    <source>
        <dbReference type="ARBA" id="ARBA00022989"/>
    </source>
</evidence>
<evidence type="ECO:0000256" key="9">
    <source>
        <dbReference type="SAM" id="SignalP"/>
    </source>
</evidence>
<evidence type="ECO:0000256" key="6">
    <source>
        <dbReference type="ARBA" id="ARBA00023136"/>
    </source>
</evidence>
<comment type="caution">
    <text evidence="13">The sequence shown here is derived from an EMBL/GenBank/DDBJ whole genome shotgun (WGS) entry which is preliminary data.</text>
</comment>
<comment type="similarity">
    <text evidence="2">Belongs to the MscS (TC 1.A.23) family.</text>
</comment>
<dbReference type="InterPro" id="IPR022249">
    <property type="entry name" value="DUF3772"/>
</dbReference>
<dbReference type="Pfam" id="PF12607">
    <property type="entry name" value="DUF3772"/>
    <property type="match status" value="1"/>
</dbReference>
<gene>
    <name evidence="13" type="ORF">AB0T83_07725</name>
</gene>
<feature type="transmembrane region" description="Helical" evidence="8">
    <location>
        <begin position="505"/>
        <end position="529"/>
    </location>
</feature>
<keyword evidence="4 8" id="KW-0812">Transmembrane</keyword>
<feature type="region of interest" description="Disordered" evidence="7">
    <location>
        <begin position="772"/>
        <end position="803"/>
    </location>
</feature>
<dbReference type="Pfam" id="PF21082">
    <property type="entry name" value="MS_channel_3rd"/>
    <property type="match status" value="1"/>
</dbReference>
<dbReference type="Gene3D" id="3.30.70.100">
    <property type="match status" value="1"/>
</dbReference>
<dbReference type="SUPFAM" id="SSF50182">
    <property type="entry name" value="Sm-like ribonucleoproteins"/>
    <property type="match status" value="1"/>
</dbReference>
<protein>
    <submittedName>
        <fullName evidence="13">DUF3772 domain-containing protein</fullName>
    </submittedName>
</protein>
<evidence type="ECO:0000313" key="13">
    <source>
        <dbReference type="EMBL" id="MEV8466663.1"/>
    </source>
</evidence>
<feature type="transmembrane region" description="Helical" evidence="8">
    <location>
        <begin position="460"/>
        <end position="485"/>
    </location>
</feature>
<evidence type="ECO:0000256" key="7">
    <source>
        <dbReference type="SAM" id="MobiDB-lite"/>
    </source>
</evidence>
<feature type="transmembrane region" description="Helical" evidence="8">
    <location>
        <begin position="239"/>
        <end position="263"/>
    </location>
</feature>
<evidence type="ECO:0000256" key="2">
    <source>
        <dbReference type="ARBA" id="ARBA00008017"/>
    </source>
</evidence>
<evidence type="ECO:0000259" key="11">
    <source>
        <dbReference type="Pfam" id="PF12607"/>
    </source>
</evidence>
<dbReference type="Pfam" id="PF00924">
    <property type="entry name" value="MS_channel_2nd"/>
    <property type="match status" value="1"/>
</dbReference>
<dbReference type="Gene3D" id="1.10.287.1260">
    <property type="match status" value="1"/>
</dbReference>
<proteinExistence type="inferred from homology"/>
<dbReference type="PANTHER" id="PTHR30347">
    <property type="entry name" value="POTASSIUM CHANNEL RELATED"/>
    <property type="match status" value="1"/>
</dbReference>
<evidence type="ECO:0000259" key="10">
    <source>
        <dbReference type="Pfam" id="PF00924"/>
    </source>
</evidence>
<keyword evidence="3" id="KW-1003">Cell membrane</keyword>
<dbReference type="InterPro" id="IPR049278">
    <property type="entry name" value="MS_channel_C"/>
</dbReference>
<sequence>MLARIAARARLAAMLVLLLAAPLSAQNLSDKTFADWESMAVRVERVLEANTADDATLERLRNDLAGYREQFLTAQGANETQVQRIERQIEALGPAPAEGEVEAEEVANRRAALNEQLLELRQPILRATEAFVEADGLVSEIDAVLRDRQARQVLKRYPSPVNPLNWGALIGDFSKAFGRLPSEVILILRDEHQRQTIIDNLPSAVLSLLAGLYLLFRSRHWLEKALSKTAQIRNRLLQHVVRVVMAAAQLVLPWTGLGLLLVALQLTGLFGLTGSALLAGFASFGFMLISGIWLTRHLFPKDGPDETPLRLQNSQVSGGRMLSRTMVLTMALEQGLSTFSQRMQFTPQTEAYVGLILSFICAYALLRMGRLFRQTVAQDISKDHGFSNGVVNFLGLAGMFMAVSGPVAGVAGYAVLSKQLVFSTAGTFLVFGLIALLHREFKQTTQMYRASRGMDEADEGLAPTLVGAMLIFLSLPLIALIWGARVTDLTEIWAKVREGFTIGEIQLSPTVFFTLAVAFAAGFGLTRLVQGALRNTVLPKTRLDLGARTAIVSGVGYIGYFLAAIVSVTLAGIDLSNLAILASALAVGIGFGLQTIVSNFVSGIILLVERPVSEGDWIEVGGVMGYVRRISVRATRIETFDRTDVIIPNADLVSGQVTNWTRGNLIGRVIVPVGVAYGTDTRKVEKILLEIANEHPMVVISPPPSVYLMGFGADSVDFEIRAILRDINFMLSVKSDMNHEIARRFAGEDIEIPFAQRDLWLRNPEALSELAAPGIAPKVTPMMPPPAQTRGADPEDGPGDDPD</sequence>
<feature type="transmembrane region" description="Helical" evidence="8">
    <location>
        <begin position="550"/>
        <end position="573"/>
    </location>
</feature>
<feature type="transmembrane region" description="Helical" evidence="8">
    <location>
        <begin position="579"/>
        <end position="608"/>
    </location>
</feature>
<reference evidence="13 14" key="1">
    <citation type="submission" date="2024-07" db="EMBL/GenBank/DDBJ databases">
        <authorList>
            <person name="Kang M."/>
        </authorList>
    </citation>
    <scope>NUCLEOTIDE SEQUENCE [LARGE SCALE GENOMIC DNA]</scope>
    <source>
        <strain evidence="13 14">DFM31</strain>
    </source>
</reference>
<evidence type="ECO:0000256" key="3">
    <source>
        <dbReference type="ARBA" id="ARBA00022475"/>
    </source>
</evidence>
<dbReference type="Gene3D" id="2.30.30.60">
    <property type="match status" value="1"/>
</dbReference>
<evidence type="ECO:0000256" key="4">
    <source>
        <dbReference type="ARBA" id="ARBA00022692"/>
    </source>
</evidence>
<feature type="domain" description="DUF3772" evidence="11">
    <location>
        <begin position="125"/>
        <end position="180"/>
    </location>
</feature>
<name>A0ABV3L8F0_9RHOB</name>
<feature type="chain" id="PRO_5046239677" evidence="9">
    <location>
        <begin position="26"/>
        <end position="803"/>
    </location>
</feature>
<evidence type="ECO:0000259" key="12">
    <source>
        <dbReference type="Pfam" id="PF21082"/>
    </source>
</evidence>
<comment type="subcellular location">
    <subcellularLocation>
        <location evidence="1">Cell membrane</location>
        <topology evidence="1">Multi-pass membrane protein</topology>
    </subcellularLocation>
</comment>
<keyword evidence="6 8" id="KW-0472">Membrane</keyword>
<dbReference type="InterPro" id="IPR011066">
    <property type="entry name" value="MscS_channel_C_sf"/>
</dbReference>
<dbReference type="EMBL" id="JBFBVU010000007">
    <property type="protein sequence ID" value="MEV8466663.1"/>
    <property type="molecule type" value="Genomic_DNA"/>
</dbReference>
<dbReference type="InterPro" id="IPR023408">
    <property type="entry name" value="MscS_beta-dom_sf"/>
</dbReference>
<feature type="domain" description="Mechanosensitive ion channel MscS C-terminal" evidence="12">
    <location>
        <begin position="670"/>
        <end position="752"/>
    </location>
</feature>
<dbReference type="Proteomes" id="UP001553161">
    <property type="component" value="Unassembled WGS sequence"/>
</dbReference>
<feature type="domain" description="Mechanosensitive ion channel MscS" evidence="10">
    <location>
        <begin position="595"/>
        <end position="662"/>
    </location>
</feature>
<keyword evidence="14" id="KW-1185">Reference proteome</keyword>
<dbReference type="InterPro" id="IPR010920">
    <property type="entry name" value="LSM_dom_sf"/>
</dbReference>
<dbReference type="InterPro" id="IPR006685">
    <property type="entry name" value="MscS_channel_2nd"/>
</dbReference>
<dbReference type="InterPro" id="IPR011014">
    <property type="entry name" value="MscS_channel_TM-2"/>
</dbReference>
<keyword evidence="5 8" id="KW-1133">Transmembrane helix</keyword>
<dbReference type="RefSeq" id="WP_366192456.1">
    <property type="nucleotide sequence ID" value="NZ_JBFBVU010000007.1"/>
</dbReference>